<gene>
    <name evidence="3" type="ORF">A3H38_04875</name>
</gene>
<proteinExistence type="predicted"/>
<protein>
    <recommendedName>
        <fullName evidence="5">Protein BatD</fullName>
    </recommendedName>
</protein>
<feature type="transmembrane region" description="Helical" evidence="1">
    <location>
        <begin position="439"/>
        <end position="466"/>
    </location>
</feature>
<dbReference type="PANTHER" id="PTHR40940:SF2">
    <property type="entry name" value="BATD"/>
    <property type="match status" value="1"/>
</dbReference>
<evidence type="ECO:0000256" key="1">
    <source>
        <dbReference type="SAM" id="Phobius"/>
    </source>
</evidence>
<evidence type="ECO:0000313" key="4">
    <source>
        <dbReference type="Proteomes" id="UP000176938"/>
    </source>
</evidence>
<keyword evidence="1" id="KW-0812">Transmembrane</keyword>
<comment type="caution">
    <text evidence="3">The sequence shown here is derived from an EMBL/GenBank/DDBJ whole genome shotgun (WGS) entry which is preliminary data.</text>
</comment>
<keyword evidence="1" id="KW-1133">Transmembrane helix</keyword>
<evidence type="ECO:0000313" key="3">
    <source>
        <dbReference type="EMBL" id="OGC02922.1"/>
    </source>
</evidence>
<keyword evidence="1" id="KW-0472">Membrane</keyword>
<feature type="signal peptide" evidence="2">
    <location>
        <begin position="1"/>
        <end position="19"/>
    </location>
</feature>
<dbReference type="AlphaFoldDB" id="A0A1F4R437"/>
<dbReference type="Pfam" id="PF13584">
    <property type="entry name" value="BatD"/>
    <property type="match status" value="3"/>
</dbReference>
<feature type="chain" id="PRO_5009514121" description="Protein BatD" evidence="2">
    <location>
        <begin position="20"/>
        <end position="588"/>
    </location>
</feature>
<sequence length="588" mass="65107">MRKVILAMIICCLGFAAYGDTQFTARVDKTSVALDDVVSYTLTVAGSGANNAPSPALPSFSNLQIISTSQSSNISIVNGQMSAEKSYTYTLQPTQVGQAHIGAANINVNGQTLTSNPIDITVTEATGNKPQQQAQQRQSFPLLRDDDFFNFAPPHFRQSQPVKDPVKVLSKVNRRSAYVNQLVLLTFSFYRRVNLFQQPSFAPPNTTGFWSIQLPVSQRLREVELDGYRYLAQDFRTALFPTSPGKYTIGSASLTAQTDPFSNPQTFKTNPIEITVLPLPEDGKPEDFAGLVGRYKMQVWAKETTIERGKPLQLTAKVWGEGNIQTISEPQCKVPKEFRKISAAAEEKLDKNSTNISGSKSFEIVLIPLKEGSFTLPPFTFSYFDPSQNKYVRLTSQATPIQVTPSSVPLPNEYTENLDDDKAQGTVDINIPWNKIGGFIIIIIASIYLWIGLIVVALVGLGVWAVKRYQTASAIDPARRALKVAKKKLRRSYNLINANKLKEFIGEIFTATTKYLGDKYHFSSAGVTADSLREILSKKGISEEIQKQVEDFNDECDLIRFTPSSLTKGKATELAKIAEDLIVLIEKQ</sequence>
<dbReference type="PANTHER" id="PTHR40940">
    <property type="entry name" value="PROTEIN BATD-RELATED"/>
    <property type="match status" value="1"/>
</dbReference>
<dbReference type="EMBL" id="METP01000066">
    <property type="protein sequence ID" value="OGC02922.1"/>
    <property type="molecule type" value="Genomic_DNA"/>
</dbReference>
<dbReference type="InterPro" id="IPR025738">
    <property type="entry name" value="BatD"/>
</dbReference>
<keyword evidence="2" id="KW-0732">Signal</keyword>
<evidence type="ECO:0008006" key="5">
    <source>
        <dbReference type="Google" id="ProtNLM"/>
    </source>
</evidence>
<evidence type="ECO:0000256" key="2">
    <source>
        <dbReference type="SAM" id="SignalP"/>
    </source>
</evidence>
<accession>A0A1F4R437</accession>
<reference evidence="3 4" key="1">
    <citation type="journal article" date="2016" name="Nat. Commun.">
        <title>Thousands of microbial genomes shed light on interconnected biogeochemical processes in an aquifer system.</title>
        <authorList>
            <person name="Anantharaman K."/>
            <person name="Brown C.T."/>
            <person name="Hug L.A."/>
            <person name="Sharon I."/>
            <person name="Castelle C.J."/>
            <person name="Probst A.J."/>
            <person name="Thomas B.C."/>
            <person name="Singh A."/>
            <person name="Wilkins M.J."/>
            <person name="Karaoz U."/>
            <person name="Brodie E.L."/>
            <person name="Williams K.H."/>
            <person name="Hubbard S.S."/>
            <person name="Banfield J.F."/>
        </authorList>
    </citation>
    <scope>NUCLEOTIDE SEQUENCE [LARGE SCALE GENOMIC DNA]</scope>
</reference>
<name>A0A1F4R437_UNCSA</name>
<dbReference type="Proteomes" id="UP000176938">
    <property type="component" value="Unassembled WGS sequence"/>
</dbReference>
<organism evidence="3 4">
    <name type="scientific">candidate division WOR-1 bacterium RIFCSPLOWO2_02_FULL_46_20</name>
    <dbReference type="NCBI Taxonomy" id="1802567"/>
    <lineage>
        <taxon>Bacteria</taxon>
        <taxon>Bacillati</taxon>
        <taxon>Saganbacteria</taxon>
    </lineage>
</organism>